<evidence type="ECO:0000313" key="3">
    <source>
        <dbReference type="Proteomes" id="UP000240621"/>
    </source>
</evidence>
<comment type="caution">
    <text evidence="2">The sequence shown here is derived from an EMBL/GenBank/DDBJ whole genome shotgun (WGS) entry which is preliminary data.</text>
</comment>
<reference evidence="1 4" key="2">
    <citation type="submission" date="2019-10" db="EMBL/GenBank/DDBJ databases">
        <title>Prolixibacter strains distinguished by the presence of nitrate reductase genes were adept at nitrate-dependent anaerobic corrosion of metallic iron and carbon steel.</title>
        <authorList>
            <person name="Iino T."/>
            <person name="Shono N."/>
            <person name="Ito K."/>
            <person name="Nakamura R."/>
            <person name="Sueoka K."/>
            <person name="Harayama S."/>
            <person name="Ohkuma M."/>
        </authorList>
    </citation>
    <scope>NUCLEOTIDE SEQUENCE [LARGE SCALE GENOMIC DNA]</scope>
    <source>
        <strain evidence="1 4">MIC1-1</strain>
    </source>
</reference>
<gene>
    <name evidence="2" type="ORF">CLV93_10438</name>
    <name evidence="1" type="ORF">JCM18694_22550</name>
</gene>
<dbReference type="EMBL" id="BLAU01000001">
    <property type="protein sequence ID" value="GET22009.1"/>
    <property type="molecule type" value="Genomic_DNA"/>
</dbReference>
<organism evidence="2 3">
    <name type="scientific">Prolixibacter denitrificans</name>
    <dbReference type="NCBI Taxonomy" id="1541063"/>
    <lineage>
        <taxon>Bacteria</taxon>
        <taxon>Pseudomonadati</taxon>
        <taxon>Bacteroidota</taxon>
        <taxon>Bacteroidia</taxon>
        <taxon>Marinilabiliales</taxon>
        <taxon>Prolixibacteraceae</taxon>
        <taxon>Prolixibacter</taxon>
    </lineage>
</organism>
<dbReference type="Proteomes" id="UP000396862">
    <property type="component" value="Unassembled WGS sequence"/>
</dbReference>
<sequence>MLSNWTNKRKFIVALIGLVIFAWLAYRLTFAKTFALLHEYRTLKSQQVQIKDMATRVPELKAHLERLNNMFGEANSEDFSVLVMDELNELCSKSGIVLKDIPQKHVFDGDGIRIETIDVNFQGAFKKQLAVISNMENNEHQAKIRSVQFQLEIDKRTNRKRLLGTIFLQSIQLLESKSNEEPHENK</sequence>
<evidence type="ECO:0000313" key="2">
    <source>
        <dbReference type="EMBL" id="PSK83108.1"/>
    </source>
</evidence>
<dbReference type="AlphaFoldDB" id="A0A2P8CDN8"/>
<proteinExistence type="predicted"/>
<dbReference type="RefSeq" id="WP_106541913.1">
    <property type="nucleotide sequence ID" value="NZ_BLAU01000001.1"/>
</dbReference>
<name>A0A2P8CDN8_9BACT</name>
<dbReference type="EMBL" id="PYGC01000004">
    <property type="protein sequence ID" value="PSK83108.1"/>
    <property type="molecule type" value="Genomic_DNA"/>
</dbReference>
<protein>
    <submittedName>
        <fullName evidence="2">Uncharacterized protein</fullName>
    </submittedName>
</protein>
<evidence type="ECO:0000313" key="4">
    <source>
        <dbReference type="Proteomes" id="UP000396862"/>
    </source>
</evidence>
<dbReference type="Proteomes" id="UP000240621">
    <property type="component" value="Unassembled WGS sequence"/>
</dbReference>
<dbReference type="OrthoDB" id="1122856at2"/>
<keyword evidence="4" id="KW-1185">Reference proteome</keyword>
<evidence type="ECO:0000313" key="1">
    <source>
        <dbReference type="EMBL" id="GET22009.1"/>
    </source>
</evidence>
<reference evidence="2 3" key="1">
    <citation type="submission" date="2018-03" db="EMBL/GenBank/DDBJ databases">
        <title>Genomic Encyclopedia of Archaeal and Bacterial Type Strains, Phase II (KMG-II): from individual species to whole genera.</title>
        <authorList>
            <person name="Goeker M."/>
        </authorList>
    </citation>
    <scope>NUCLEOTIDE SEQUENCE [LARGE SCALE GENOMIC DNA]</scope>
    <source>
        <strain evidence="2 3">DSM 27267</strain>
    </source>
</reference>
<accession>A0A2P8CDN8</accession>